<reference evidence="2 3" key="2">
    <citation type="submission" date="2024-07" db="EMBL/GenBank/DDBJ databases">
        <authorList>
            <person name="Akdeniz Z."/>
        </authorList>
    </citation>
    <scope>NUCLEOTIDE SEQUENCE [LARGE SCALE GENOMIC DNA]</scope>
</reference>
<sequence>MIHLTKLIMNYCGILNTENLRYLINLEELALNGNNGIDITTVQYLTQLTKLMLDNICLINIDALRPLINLKELSIQENLVVYVQPLIEFNQLSTFNAFNNRIVDIHTIKHHTNFDKFNFWQKEPTQQELKAANIMRDINSLITILRHLNKQKQKQKSHYTILRHEIRNNLQKLNDNHTLLIENAVQLFHNMKYFEECQ</sequence>
<evidence type="ECO:0000313" key="2">
    <source>
        <dbReference type="EMBL" id="CAL6081124.1"/>
    </source>
</evidence>
<comment type="caution">
    <text evidence="1">The sequence shown here is derived from an EMBL/GenBank/DDBJ whole genome shotgun (WGS) entry which is preliminary data.</text>
</comment>
<keyword evidence="3" id="KW-1185">Reference proteome</keyword>
<proteinExistence type="predicted"/>
<name>A0AA86PB13_9EUKA</name>
<dbReference type="EMBL" id="CAXDID020000350">
    <property type="protein sequence ID" value="CAL6081124.1"/>
    <property type="molecule type" value="Genomic_DNA"/>
</dbReference>
<dbReference type="InterPro" id="IPR032675">
    <property type="entry name" value="LRR_dom_sf"/>
</dbReference>
<dbReference type="SUPFAM" id="SSF52075">
    <property type="entry name" value="Outer arm dynein light chain 1"/>
    <property type="match status" value="1"/>
</dbReference>
<dbReference type="EMBL" id="CATOUU010000519">
    <property type="protein sequence ID" value="CAI9932657.1"/>
    <property type="molecule type" value="Genomic_DNA"/>
</dbReference>
<evidence type="ECO:0000313" key="3">
    <source>
        <dbReference type="Proteomes" id="UP001642409"/>
    </source>
</evidence>
<dbReference type="Proteomes" id="UP001642409">
    <property type="component" value="Unassembled WGS sequence"/>
</dbReference>
<reference evidence="1" key="1">
    <citation type="submission" date="2023-06" db="EMBL/GenBank/DDBJ databases">
        <authorList>
            <person name="Kurt Z."/>
        </authorList>
    </citation>
    <scope>NUCLEOTIDE SEQUENCE</scope>
</reference>
<protein>
    <submittedName>
        <fullName evidence="1">Leucine-rich repeat domain-containing protein</fullName>
    </submittedName>
    <submittedName>
        <fullName evidence="2">Leucine-rich_repeat domain-containing protein</fullName>
    </submittedName>
</protein>
<dbReference type="Gene3D" id="3.80.10.10">
    <property type="entry name" value="Ribonuclease Inhibitor"/>
    <property type="match status" value="1"/>
</dbReference>
<evidence type="ECO:0000313" key="1">
    <source>
        <dbReference type="EMBL" id="CAI9932657.1"/>
    </source>
</evidence>
<gene>
    <name evidence="1" type="ORF">HINF_LOCUS20302</name>
    <name evidence="2" type="ORF">HINF_LOCUS60194</name>
</gene>
<dbReference type="AlphaFoldDB" id="A0AA86PB13"/>
<organism evidence="1">
    <name type="scientific">Hexamita inflata</name>
    <dbReference type="NCBI Taxonomy" id="28002"/>
    <lineage>
        <taxon>Eukaryota</taxon>
        <taxon>Metamonada</taxon>
        <taxon>Diplomonadida</taxon>
        <taxon>Hexamitidae</taxon>
        <taxon>Hexamitinae</taxon>
        <taxon>Hexamita</taxon>
    </lineage>
</organism>
<accession>A0AA86PB13</accession>